<organism>
    <name type="scientific">Serpula lacrymans var. lacrymans (strain S7.9)</name>
    <name type="common">Dry rot fungus</name>
    <dbReference type="NCBI Taxonomy" id="578457"/>
    <lineage>
        <taxon>Eukaryota</taxon>
        <taxon>Fungi</taxon>
        <taxon>Dikarya</taxon>
        <taxon>Basidiomycota</taxon>
        <taxon>Agaricomycotina</taxon>
        <taxon>Agaricomycetes</taxon>
        <taxon>Agaricomycetidae</taxon>
        <taxon>Boletales</taxon>
        <taxon>Coniophorineae</taxon>
        <taxon>Serpulaceae</taxon>
        <taxon>Serpula</taxon>
    </lineage>
</organism>
<gene>
    <name evidence="1" type="ORF">SERLADRAFT_393216</name>
</gene>
<dbReference type="PANTHER" id="PTHR14097:SF8">
    <property type="entry name" value="NAD(P)-BINDING DOMAIN-CONTAINING PROTEIN"/>
    <property type="match status" value="1"/>
</dbReference>
<accession>F8P0M6</accession>
<dbReference type="Proteomes" id="UP000008064">
    <property type="component" value="Unassembled WGS sequence"/>
</dbReference>
<dbReference type="RefSeq" id="XP_007319950.1">
    <property type="nucleotide sequence ID" value="XM_007319888.1"/>
</dbReference>
<dbReference type="HOGENOM" id="CLU_071330_0_1_1"/>
<dbReference type="EMBL" id="GL945436">
    <property type="protein sequence ID" value="EGO22710.1"/>
    <property type="molecule type" value="Genomic_DNA"/>
</dbReference>
<proteinExistence type="predicted"/>
<dbReference type="KEGG" id="sla:SERLADRAFT_393216"/>
<dbReference type="AlphaFoldDB" id="F8P0M6"/>
<evidence type="ECO:0000313" key="1">
    <source>
        <dbReference type="EMBL" id="EGO22710.1"/>
    </source>
</evidence>
<sequence length="271" mass="29989">MHVLICGATGFVGKHVLLDALVDNRITKITVVARRPPSLEGSDMTHDKAVIIRKMNIIIRDDLGHWDYENDTEMVEALKDCAACIWSIGGRADDFPDPDTYERVSYTYTISAANFLCKIAQNQSHEGRHGREAQPFRFCYCSGKWADRHGKAGGGWWTWEAKTRNMKGRVEVALLSIASSAPDKFTALIFRPGGIVAGKSVKALSGITSTMAHAGLKMMPAMVIYVERVSRVLVDSSVGIRVEWQREGDGGEKKNTWESEEIMTWAVGLGV</sequence>
<evidence type="ECO:0008006" key="2">
    <source>
        <dbReference type="Google" id="ProtNLM"/>
    </source>
</evidence>
<dbReference type="InterPro" id="IPR036291">
    <property type="entry name" value="NAD(P)-bd_dom_sf"/>
</dbReference>
<reference evidence="1" key="1">
    <citation type="submission" date="2011-04" db="EMBL/GenBank/DDBJ databases">
        <title>Evolution of plant cell wall degrading machinery underlies the functional diversity of forest fungi.</title>
        <authorList>
            <consortium name="US DOE Joint Genome Institute (JGI-PGF)"/>
            <person name="Eastwood D.C."/>
            <person name="Floudas D."/>
            <person name="Binder M."/>
            <person name="Majcherczyk A."/>
            <person name="Schneider P."/>
            <person name="Aerts A."/>
            <person name="Asiegbu F.O."/>
            <person name="Baker S.E."/>
            <person name="Barry K."/>
            <person name="Bendiksby M."/>
            <person name="Blumentritt M."/>
            <person name="Coutinho P.M."/>
            <person name="Cullen D."/>
            <person name="Cullen D."/>
            <person name="Gathman A."/>
            <person name="Goodell B."/>
            <person name="Henrissat B."/>
            <person name="Ihrmark K."/>
            <person name="Kauserud H."/>
            <person name="Kohler A."/>
            <person name="LaButti K."/>
            <person name="Lapidus A."/>
            <person name="Lavin J.L."/>
            <person name="Lee Y.-H."/>
            <person name="Lindquist E."/>
            <person name="Lilly W."/>
            <person name="Lucas S."/>
            <person name="Morin E."/>
            <person name="Murat C."/>
            <person name="Oguiza J.A."/>
            <person name="Park J."/>
            <person name="Pisabarro A.G."/>
            <person name="Riley R."/>
            <person name="Rosling A."/>
            <person name="Salamov A."/>
            <person name="Schmidt O."/>
            <person name="Schmutz J."/>
            <person name="Skrede I."/>
            <person name="Stenlid J."/>
            <person name="Wiebenga A."/>
            <person name="Xie X."/>
            <person name="Kues U."/>
            <person name="Hibbett D.S."/>
            <person name="Hoffmeister D."/>
            <person name="Hogberg N."/>
            <person name="Martin F."/>
            <person name="Grigoriev I.V."/>
            <person name="Watkinson S.C."/>
        </authorList>
    </citation>
    <scope>NUCLEOTIDE SEQUENCE</scope>
    <source>
        <strain evidence="1">S7.9</strain>
    </source>
</reference>
<dbReference type="GeneID" id="18811597"/>
<dbReference type="Gene3D" id="3.40.50.720">
    <property type="entry name" value="NAD(P)-binding Rossmann-like Domain"/>
    <property type="match status" value="1"/>
</dbReference>
<dbReference type="SUPFAM" id="SSF51735">
    <property type="entry name" value="NAD(P)-binding Rossmann-fold domains"/>
    <property type="match status" value="1"/>
</dbReference>
<dbReference type="OrthoDB" id="9975943at2759"/>
<dbReference type="PANTHER" id="PTHR14097">
    <property type="entry name" value="OXIDOREDUCTASE HTATIP2"/>
    <property type="match status" value="1"/>
</dbReference>
<protein>
    <recommendedName>
        <fullName evidence="2">NAD(P)-binding domain-containing protein</fullName>
    </recommendedName>
</protein>
<name>F8P0M6_SERL9</name>